<keyword evidence="3" id="KW-1185">Reference proteome</keyword>
<protein>
    <submittedName>
        <fullName evidence="2">12332_t:CDS:1</fullName>
    </submittedName>
</protein>
<name>A0A9N9FXC1_9GLOM</name>
<evidence type="ECO:0000256" key="1">
    <source>
        <dbReference type="SAM" id="MobiDB-lite"/>
    </source>
</evidence>
<gene>
    <name evidence="2" type="ORF">ALEPTO_LOCUS6491</name>
</gene>
<feature type="compositionally biased region" description="Polar residues" evidence="1">
    <location>
        <begin position="22"/>
        <end position="38"/>
    </location>
</feature>
<organism evidence="2 3">
    <name type="scientific">Ambispora leptoticha</name>
    <dbReference type="NCBI Taxonomy" id="144679"/>
    <lineage>
        <taxon>Eukaryota</taxon>
        <taxon>Fungi</taxon>
        <taxon>Fungi incertae sedis</taxon>
        <taxon>Mucoromycota</taxon>
        <taxon>Glomeromycotina</taxon>
        <taxon>Glomeromycetes</taxon>
        <taxon>Archaeosporales</taxon>
        <taxon>Ambisporaceae</taxon>
        <taxon>Ambispora</taxon>
    </lineage>
</organism>
<dbReference type="Proteomes" id="UP000789508">
    <property type="component" value="Unassembled WGS sequence"/>
</dbReference>
<dbReference type="AlphaFoldDB" id="A0A9N9FXC1"/>
<reference evidence="2" key="1">
    <citation type="submission" date="2021-06" db="EMBL/GenBank/DDBJ databases">
        <authorList>
            <person name="Kallberg Y."/>
            <person name="Tangrot J."/>
            <person name="Rosling A."/>
        </authorList>
    </citation>
    <scope>NUCLEOTIDE SEQUENCE</scope>
    <source>
        <strain evidence="2">FL130A</strain>
    </source>
</reference>
<sequence>MFMVNALPASTNIPATNPPPEATSQPPTNSLPKTTYLPPTNSLLHTPSVIRQQIIKQPILLCHLLLQQEHRFIGLS</sequence>
<accession>A0A9N9FXC1</accession>
<feature type="region of interest" description="Disordered" evidence="1">
    <location>
        <begin position="1"/>
        <end position="38"/>
    </location>
</feature>
<dbReference type="EMBL" id="CAJVPS010002267">
    <property type="protein sequence ID" value="CAG8564067.1"/>
    <property type="molecule type" value="Genomic_DNA"/>
</dbReference>
<evidence type="ECO:0000313" key="2">
    <source>
        <dbReference type="EMBL" id="CAG8564067.1"/>
    </source>
</evidence>
<evidence type="ECO:0000313" key="3">
    <source>
        <dbReference type="Proteomes" id="UP000789508"/>
    </source>
</evidence>
<comment type="caution">
    <text evidence="2">The sequence shown here is derived from an EMBL/GenBank/DDBJ whole genome shotgun (WGS) entry which is preliminary data.</text>
</comment>
<proteinExistence type="predicted"/>